<name>Q855X5_9CAUD</name>
<evidence type="ECO:0000313" key="1">
    <source>
        <dbReference type="EMBL" id="AAN02151.1"/>
    </source>
</evidence>
<reference evidence="1 2" key="1">
    <citation type="journal article" date="2003" name="Cell">
        <title>Origins of highly mosaic mycobacteriophage genomes.</title>
        <authorList>
            <person name="Pedulla M.L."/>
            <person name="Ford M.E."/>
            <person name="Houtz J.M."/>
            <person name="Karthikeyan T."/>
            <person name="Wadsworth C."/>
            <person name="Lewis J.A."/>
            <person name="Jacobs-Sera D."/>
            <person name="Falbo J."/>
            <person name="Gross J."/>
            <person name="Pannunzio N.R."/>
            <person name="Brucker W."/>
            <person name="Kumar V."/>
            <person name="Kandasamy J."/>
            <person name="Keenan L."/>
            <person name="Bardarov S."/>
            <person name="Kriakov J."/>
            <person name="Lawrence J.G."/>
            <person name="Jacobs W.R. Jr."/>
            <person name="Hendrix R.W."/>
            <person name="Hatfull G.F."/>
        </authorList>
    </citation>
    <scope>NUCLEOTIDE SEQUENCE</scope>
</reference>
<accession>Q855X5</accession>
<gene>
    <name evidence="1" type="primary">97</name>
    <name evidence="1" type="ORF">PBI_BARNYARD_97</name>
</gene>
<dbReference type="Proteomes" id="UP000000731">
    <property type="component" value="Segment"/>
</dbReference>
<organism evidence="1 2">
    <name type="scientific">Mycobacterium phage Barnyard</name>
    <dbReference type="NCBI Taxonomy" id="205880"/>
    <lineage>
        <taxon>Viruses</taxon>
        <taxon>Duplodnaviria</taxon>
        <taxon>Heunggongvirae</taxon>
        <taxon>Uroviricota</taxon>
        <taxon>Caudoviricetes</taxon>
        <taxon>Barnyardvirus</taxon>
        <taxon>Barnyardvirus barnyard</taxon>
    </lineage>
</organism>
<sequence>MANTEQKPQKYTITAEVEFDITATSIPDAYRKFTAWMTKVFNDAFEQGIDAPEIVPGSFEGLAVVRNFDAEV</sequence>
<dbReference type="EMBL" id="AY129339">
    <property type="protein sequence ID" value="AAN02151.1"/>
    <property type="molecule type" value="Genomic_DNA"/>
</dbReference>
<evidence type="ECO:0000313" key="2">
    <source>
        <dbReference type="Proteomes" id="UP000000731"/>
    </source>
</evidence>
<dbReference type="KEGG" id="vg:1260296"/>
<dbReference type="RefSeq" id="NP_818635.1">
    <property type="nucleotide sequence ID" value="NC_004689.1"/>
</dbReference>
<keyword evidence="2" id="KW-1185">Reference proteome</keyword>
<proteinExistence type="predicted"/>
<protein>
    <submittedName>
        <fullName evidence="1">Uncharacterized protein</fullName>
    </submittedName>
</protein>